<dbReference type="SUPFAM" id="SSF53613">
    <property type="entry name" value="Ribokinase-like"/>
    <property type="match status" value="1"/>
</dbReference>
<dbReference type="InterPro" id="IPR011611">
    <property type="entry name" value="PfkB_dom"/>
</dbReference>
<keyword evidence="2" id="KW-0418">Kinase</keyword>
<evidence type="ECO:0000313" key="5">
    <source>
        <dbReference type="Proteomes" id="UP000799423"/>
    </source>
</evidence>
<name>A0A6A7BMU1_9PLEO</name>
<dbReference type="Gene3D" id="3.40.1190.20">
    <property type="match status" value="1"/>
</dbReference>
<dbReference type="OrthoDB" id="204058at2759"/>
<dbReference type="EMBL" id="MU006288">
    <property type="protein sequence ID" value="KAF2856502.1"/>
    <property type="molecule type" value="Genomic_DNA"/>
</dbReference>
<gene>
    <name evidence="4" type="ORF">T440DRAFT_383212</name>
</gene>
<dbReference type="AlphaFoldDB" id="A0A6A7BMU1"/>
<organism evidence="4 5">
    <name type="scientific">Plenodomus tracheiphilus IPT5</name>
    <dbReference type="NCBI Taxonomy" id="1408161"/>
    <lineage>
        <taxon>Eukaryota</taxon>
        <taxon>Fungi</taxon>
        <taxon>Dikarya</taxon>
        <taxon>Ascomycota</taxon>
        <taxon>Pezizomycotina</taxon>
        <taxon>Dothideomycetes</taxon>
        <taxon>Pleosporomycetidae</taxon>
        <taxon>Pleosporales</taxon>
        <taxon>Pleosporineae</taxon>
        <taxon>Leptosphaeriaceae</taxon>
        <taxon>Plenodomus</taxon>
    </lineage>
</organism>
<sequence length="371" mass="40796">MPAKPFQNHIICVGAVYIDTILTVPHFPHEDSKLRANKITRRRGGNTANTLEVLAQLIEHDPTPSTQALRTPNNPGTTLHLITVLPGPNSTATTFITSSLPHVQINDSSIFRPEHEDSASSYIIQSLETLSRTIVSVNPLPEMTVDEFKYKINVLIGNKSTSSNTTSTSQATTPHPQQYLIHFEGRIPEITLACIHHLRQHHHHHQHASFKISVECEKPERKGMSDVAALADVVFYSRLWAEGNGFSDARVFLEDQRERTREGAILCCTWGAGGATIVQKRGVGRGVSVSGGDEWASVGAWGVEGHGDGRGKEVVDTIGAGDTFIAGMIFAINNHADWTLERKLEFANEVAGRKVLQDGFKDLGRKMWDTS</sequence>
<protein>
    <submittedName>
        <fullName evidence="4">Ketohexokinase</fullName>
    </submittedName>
</protein>
<dbReference type="Proteomes" id="UP000799423">
    <property type="component" value="Unassembled WGS sequence"/>
</dbReference>
<accession>A0A6A7BMU1</accession>
<keyword evidence="1" id="KW-0808">Transferase</keyword>
<dbReference type="GO" id="GO:0016301">
    <property type="term" value="F:kinase activity"/>
    <property type="evidence" value="ECO:0007669"/>
    <property type="project" value="UniProtKB-KW"/>
</dbReference>
<evidence type="ECO:0000256" key="1">
    <source>
        <dbReference type="ARBA" id="ARBA00022679"/>
    </source>
</evidence>
<reference evidence="4" key="1">
    <citation type="submission" date="2020-01" db="EMBL/GenBank/DDBJ databases">
        <authorList>
            <consortium name="DOE Joint Genome Institute"/>
            <person name="Haridas S."/>
            <person name="Albert R."/>
            <person name="Binder M."/>
            <person name="Bloem J."/>
            <person name="Labutti K."/>
            <person name="Salamov A."/>
            <person name="Andreopoulos B."/>
            <person name="Baker S.E."/>
            <person name="Barry K."/>
            <person name="Bills G."/>
            <person name="Bluhm B.H."/>
            <person name="Cannon C."/>
            <person name="Castanera R."/>
            <person name="Culley D.E."/>
            <person name="Daum C."/>
            <person name="Ezra D."/>
            <person name="Gonzalez J.B."/>
            <person name="Henrissat B."/>
            <person name="Kuo A."/>
            <person name="Liang C."/>
            <person name="Lipzen A."/>
            <person name="Lutzoni F."/>
            <person name="Magnuson J."/>
            <person name="Mondo S."/>
            <person name="Nolan M."/>
            <person name="Ohm R."/>
            <person name="Pangilinan J."/>
            <person name="Park H.-J."/>
            <person name="Ramirez L."/>
            <person name="Alfaro M."/>
            <person name="Sun H."/>
            <person name="Tritt A."/>
            <person name="Yoshinaga Y."/>
            <person name="Zwiers L.-H."/>
            <person name="Turgeon B.G."/>
            <person name="Goodwin S.B."/>
            <person name="Spatafora J.W."/>
            <person name="Crous P.W."/>
            <person name="Grigoriev I.V."/>
        </authorList>
    </citation>
    <scope>NUCLEOTIDE SEQUENCE</scope>
    <source>
        <strain evidence="4">IPT5</strain>
    </source>
</reference>
<dbReference type="PANTHER" id="PTHR42774">
    <property type="entry name" value="PHOSPHOTRANSFERASE SYSTEM TRANSPORT PROTEIN"/>
    <property type="match status" value="1"/>
</dbReference>
<dbReference type="PROSITE" id="PS00584">
    <property type="entry name" value="PFKB_KINASES_2"/>
    <property type="match status" value="1"/>
</dbReference>
<feature type="domain" description="Carbohydrate kinase PfkB" evidence="3">
    <location>
        <begin position="8"/>
        <end position="359"/>
    </location>
</feature>
<evidence type="ECO:0000313" key="4">
    <source>
        <dbReference type="EMBL" id="KAF2856502.1"/>
    </source>
</evidence>
<dbReference type="InterPro" id="IPR052562">
    <property type="entry name" value="Ketohexokinase-related"/>
</dbReference>
<evidence type="ECO:0000259" key="3">
    <source>
        <dbReference type="Pfam" id="PF00294"/>
    </source>
</evidence>
<dbReference type="InterPro" id="IPR029056">
    <property type="entry name" value="Ribokinase-like"/>
</dbReference>
<dbReference type="Pfam" id="PF00294">
    <property type="entry name" value="PfkB"/>
    <property type="match status" value="1"/>
</dbReference>
<dbReference type="InterPro" id="IPR002173">
    <property type="entry name" value="Carboh/pur_kinase_PfkB_CS"/>
</dbReference>
<proteinExistence type="predicted"/>
<keyword evidence="5" id="KW-1185">Reference proteome</keyword>
<evidence type="ECO:0000256" key="2">
    <source>
        <dbReference type="ARBA" id="ARBA00022777"/>
    </source>
</evidence>
<dbReference type="PANTHER" id="PTHR42774:SF3">
    <property type="entry name" value="KETOHEXOKINASE"/>
    <property type="match status" value="1"/>
</dbReference>